<keyword evidence="4" id="KW-1185">Reference proteome</keyword>
<keyword evidence="2" id="KW-0732">Signal</keyword>
<evidence type="ECO:0000313" key="4">
    <source>
        <dbReference type="Proteomes" id="UP000701702"/>
    </source>
</evidence>
<reference evidence="3 4" key="1">
    <citation type="submission" date="2021-08" db="EMBL/GenBank/DDBJ databases">
        <authorList>
            <person name="Peeters C."/>
        </authorList>
    </citation>
    <scope>NUCLEOTIDE SEQUENCE [LARGE SCALE GENOMIC DNA]</scope>
    <source>
        <strain evidence="3 4">LMG 23994</strain>
    </source>
</reference>
<evidence type="ECO:0000256" key="1">
    <source>
        <dbReference type="SAM" id="MobiDB-lite"/>
    </source>
</evidence>
<gene>
    <name evidence="3" type="ORF">LMG23994_03376</name>
</gene>
<comment type="caution">
    <text evidence="3">The sequence shown here is derived from an EMBL/GenBank/DDBJ whole genome shotgun (WGS) entry which is preliminary data.</text>
</comment>
<evidence type="ECO:0000256" key="2">
    <source>
        <dbReference type="SAM" id="SignalP"/>
    </source>
</evidence>
<proteinExistence type="predicted"/>
<dbReference type="Proteomes" id="UP000701702">
    <property type="component" value="Unassembled WGS sequence"/>
</dbReference>
<accession>A0ABN7YVL4</accession>
<sequence length="109" mass="11417">MSSTTTVRIVASALLLSLAAAVGVAHAATPTSTHAGDRYGYEFRVRNADPYSDGARFVASSHAGDRYGYEFRSADPYTDGARTIAGLDRSGVSASPARSFDPYNDGAHA</sequence>
<name>A0ABN7YVL4_9BURK</name>
<protein>
    <submittedName>
        <fullName evidence="3">Uncharacterized protein</fullName>
    </submittedName>
</protein>
<dbReference type="RefSeq" id="WP_224003684.1">
    <property type="nucleotide sequence ID" value="NZ_CAJZAF010000018.1"/>
</dbReference>
<feature type="chain" id="PRO_5045193878" evidence="2">
    <location>
        <begin position="28"/>
        <end position="109"/>
    </location>
</feature>
<dbReference type="EMBL" id="CAJZAF010000018">
    <property type="protein sequence ID" value="CAG9176340.1"/>
    <property type="molecule type" value="Genomic_DNA"/>
</dbReference>
<feature type="region of interest" description="Disordered" evidence="1">
    <location>
        <begin position="88"/>
        <end position="109"/>
    </location>
</feature>
<evidence type="ECO:0000313" key="3">
    <source>
        <dbReference type="EMBL" id="CAG9176340.1"/>
    </source>
</evidence>
<organism evidence="3 4">
    <name type="scientific">Cupriavidus pinatubonensis</name>
    <dbReference type="NCBI Taxonomy" id="248026"/>
    <lineage>
        <taxon>Bacteria</taxon>
        <taxon>Pseudomonadati</taxon>
        <taxon>Pseudomonadota</taxon>
        <taxon>Betaproteobacteria</taxon>
        <taxon>Burkholderiales</taxon>
        <taxon>Burkholderiaceae</taxon>
        <taxon>Cupriavidus</taxon>
    </lineage>
</organism>
<feature type="signal peptide" evidence="2">
    <location>
        <begin position="1"/>
        <end position="27"/>
    </location>
</feature>